<dbReference type="SUPFAM" id="SSF160719">
    <property type="entry name" value="gpW/gp25-like"/>
    <property type="match status" value="1"/>
</dbReference>
<accession>A0A841BC51</accession>
<evidence type="ECO:0000259" key="1">
    <source>
        <dbReference type="Pfam" id="PF04965"/>
    </source>
</evidence>
<gene>
    <name evidence="2" type="ORF">HDA45_007673</name>
</gene>
<evidence type="ECO:0000313" key="2">
    <source>
        <dbReference type="EMBL" id="MBB5857586.1"/>
    </source>
</evidence>
<dbReference type="EMBL" id="JACHMX010000001">
    <property type="protein sequence ID" value="MBB5857586.1"/>
    <property type="molecule type" value="Genomic_DNA"/>
</dbReference>
<organism evidence="2 3">
    <name type="scientific">Amycolatopsis umgeniensis</name>
    <dbReference type="NCBI Taxonomy" id="336628"/>
    <lineage>
        <taxon>Bacteria</taxon>
        <taxon>Bacillati</taxon>
        <taxon>Actinomycetota</taxon>
        <taxon>Actinomycetes</taxon>
        <taxon>Pseudonocardiales</taxon>
        <taxon>Pseudonocardiaceae</taxon>
        <taxon>Amycolatopsis</taxon>
    </lineage>
</organism>
<dbReference type="Pfam" id="PF04965">
    <property type="entry name" value="GPW_gp25"/>
    <property type="match status" value="1"/>
</dbReference>
<sequence length="136" mass="14934">MDFLGRGLAFPVHTDATGSIALVSGEREVVESIRLILATAPGERPMRPEFGCAVHDLVFAPADSATAGQIAYEVRTSLERWEPRITLTDVVVGFSEAERGTLLIDIKYHLRGTNDPRNLVFPFYVIPPHESTQDGV</sequence>
<proteinExistence type="predicted"/>
<protein>
    <submittedName>
        <fullName evidence="2">Phage baseplate assembly protein W</fullName>
    </submittedName>
</protein>
<reference evidence="2 3" key="1">
    <citation type="submission" date="2020-08" db="EMBL/GenBank/DDBJ databases">
        <title>Sequencing the genomes of 1000 actinobacteria strains.</title>
        <authorList>
            <person name="Klenk H.-P."/>
        </authorList>
    </citation>
    <scope>NUCLEOTIDE SEQUENCE [LARGE SCALE GENOMIC DNA]</scope>
    <source>
        <strain evidence="2 3">DSM 45272</strain>
    </source>
</reference>
<keyword evidence="3" id="KW-1185">Reference proteome</keyword>
<dbReference type="RefSeq" id="WP_184903824.1">
    <property type="nucleotide sequence ID" value="NZ_JACHMX010000001.1"/>
</dbReference>
<dbReference type="AlphaFoldDB" id="A0A841BC51"/>
<evidence type="ECO:0000313" key="3">
    <source>
        <dbReference type="Proteomes" id="UP000580861"/>
    </source>
</evidence>
<dbReference type="InterPro" id="IPR007048">
    <property type="entry name" value="IraD/Gp25-like"/>
</dbReference>
<comment type="caution">
    <text evidence="2">The sequence shown here is derived from an EMBL/GenBank/DDBJ whole genome shotgun (WGS) entry which is preliminary data.</text>
</comment>
<dbReference type="Proteomes" id="UP000580861">
    <property type="component" value="Unassembled WGS sequence"/>
</dbReference>
<name>A0A841BC51_9PSEU</name>
<feature type="domain" description="IraD/Gp25-like" evidence="1">
    <location>
        <begin position="24"/>
        <end position="114"/>
    </location>
</feature>
<dbReference type="Gene3D" id="3.10.450.40">
    <property type="match status" value="1"/>
</dbReference>